<dbReference type="InterPro" id="IPR032710">
    <property type="entry name" value="NTF2-like_dom_sf"/>
</dbReference>
<reference evidence="1 2" key="1">
    <citation type="submission" date="2017-05" db="EMBL/GenBank/DDBJ databases">
        <authorList>
            <person name="Song R."/>
            <person name="Chenine A.L."/>
            <person name="Ruprecht R.M."/>
        </authorList>
    </citation>
    <scope>NUCLEOTIDE SEQUENCE [LARGE SCALE GENOMIC DNA]</scope>
    <source>
        <strain evidence="1 2">CECT 8663</strain>
    </source>
</reference>
<name>A0A238JXT3_9RHOB</name>
<sequence>MKHEDAQPIAQDFLDRQGEATIAGDVDATLEWCDIPCTLESMEGRAVAKNETEMRAICLSFINGLKGNRFTHMVRKVQEAIFKDEDTIWATYETRYVQNGNFLPEEPYVGFVILKRKDDRWKISTMQFAVSSNSLANVTLRDWASGRQES</sequence>
<dbReference type="OrthoDB" id="7858976at2"/>
<protein>
    <recommendedName>
        <fullName evidence="3">SnoaL-like domain-containing protein</fullName>
    </recommendedName>
</protein>
<evidence type="ECO:0000313" key="2">
    <source>
        <dbReference type="Proteomes" id="UP000220836"/>
    </source>
</evidence>
<dbReference type="Gene3D" id="3.10.450.50">
    <property type="match status" value="1"/>
</dbReference>
<organism evidence="1 2">
    <name type="scientific">Pelagimonas varians</name>
    <dbReference type="NCBI Taxonomy" id="696760"/>
    <lineage>
        <taxon>Bacteria</taxon>
        <taxon>Pseudomonadati</taxon>
        <taxon>Pseudomonadota</taxon>
        <taxon>Alphaproteobacteria</taxon>
        <taxon>Rhodobacterales</taxon>
        <taxon>Roseobacteraceae</taxon>
        <taxon>Pelagimonas</taxon>
    </lineage>
</organism>
<dbReference type="AlphaFoldDB" id="A0A238JXT3"/>
<proteinExistence type="predicted"/>
<accession>A0A238JXT3</accession>
<dbReference type="RefSeq" id="WP_097803030.1">
    <property type="nucleotide sequence ID" value="NZ_FXYH01000002.1"/>
</dbReference>
<dbReference type="Proteomes" id="UP000220836">
    <property type="component" value="Unassembled WGS sequence"/>
</dbReference>
<keyword evidence="2" id="KW-1185">Reference proteome</keyword>
<dbReference type="EMBL" id="FXYH01000002">
    <property type="protein sequence ID" value="SMX35455.1"/>
    <property type="molecule type" value="Genomic_DNA"/>
</dbReference>
<evidence type="ECO:0000313" key="1">
    <source>
        <dbReference type="EMBL" id="SMX35455.1"/>
    </source>
</evidence>
<evidence type="ECO:0008006" key="3">
    <source>
        <dbReference type="Google" id="ProtNLM"/>
    </source>
</evidence>
<gene>
    <name evidence="1" type="ORF">PEV8663_00465</name>
</gene>
<dbReference type="SUPFAM" id="SSF54427">
    <property type="entry name" value="NTF2-like"/>
    <property type="match status" value="1"/>
</dbReference>